<feature type="domain" description="Caspase family p20" evidence="1">
    <location>
        <begin position="27"/>
        <end position="81"/>
    </location>
</feature>
<dbReference type="Gene3D" id="3.40.50.1460">
    <property type="match status" value="1"/>
</dbReference>
<organism evidence="2 3">
    <name type="scientific">Adineta ricciae</name>
    <name type="common">Rotifer</name>
    <dbReference type="NCBI Taxonomy" id="249248"/>
    <lineage>
        <taxon>Eukaryota</taxon>
        <taxon>Metazoa</taxon>
        <taxon>Spiralia</taxon>
        <taxon>Gnathifera</taxon>
        <taxon>Rotifera</taxon>
        <taxon>Eurotatoria</taxon>
        <taxon>Bdelloidea</taxon>
        <taxon>Adinetida</taxon>
        <taxon>Adinetidae</taxon>
        <taxon>Adineta</taxon>
    </lineage>
</organism>
<dbReference type="GO" id="GO:0006508">
    <property type="term" value="P:proteolysis"/>
    <property type="evidence" value="ECO:0007669"/>
    <property type="project" value="InterPro"/>
</dbReference>
<dbReference type="InterPro" id="IPR011600">
    <property type="entry name" value="Pept_C14_caspase"/>
</dbReference>
<dbReference type="EMBL" id="CAJNOR010003611">
    <property type="protein sequence ID" value="CAF1430577.1"/>
    <property type="molecule type" value="Genomic_DNA"/>
</dbReference>
<gene>
    <name evidence="2" type="ORF">XAT740_LOCUS35750</name>
</gene>
<dbReference type="InterPro" id="IPR052039">
    <property type="entry name" value="Caspase-related_regulators"/>
</dbReference>
<dbReference type="InterPro" id="IPR001309">
    <property type="entry name" value="Pept_C14_p20"/>
</dbReference>
<name>A0A815N8H6_ADIRI</name>
<evidence type="ECO:0000259" key="1">
    <source>
        <dbReference type="PROSITE" id="PS50208"/>
    </source>
</evidence>
<accession>A0A815N8H6</accession>
<sequence>MTYKQALSIGINDYSPSYLRLRPCLNDATDMHHALQSIGFHTQCERDLDLKSMKAATQRFVRSIRPGSVVLFYFSGHGVQSDGNNYLIPTNAVGICAENIRSTAIDAQKLINEMHERRPRLIICVLDCCRTDPPTEPLDARSRYKAALAGTRGGFAPMQAPPSTIVVYACAADDTASPRSRNGRNSLYTYHLLRYLRTPNTDIETVLRYVAAAVQKDSENKQIPFRYSSCNEMIYLVTKQGVNQKMLPYHMHRKPRDPYLDASQYRHRRAMSLYHAQPPMNHYQYPLNGYFGAPVYPQFHGRYNASPMPRAPSRYDSPYAHDLRYY</sequence>
<dbReference type="PROSITE" id="PS50208">
    <property type="entry name" value="CASPASE_P20"/>
    <property type="match status" value="1"/>
</dbReference>
<evidence type="ECO:0000313" key="2">
    <source>
        <dbReference type="EMBL" id="CAF1430577.1"/>
    </source>
</evidence>
<dbReference type="PANTHER" id="PTHR22576:SF37">
    <property type="entry name" value="MUCOSA-ASSOCIATED LYMPHOID TISSUE LYMPHOMA TRANSLOCATION PROTEIN 1"/>
    <property type="match status" value="1"/>
</dbReference>
<reference evidence="2" key="1">
    <citation type="submission" date="2021-02" db="EMBL/GenBank/DDBJ databases">
        <authorList>
            <person name="Nowell W R."/>
        </authorList>
    </citation>
    <scope>NUCLEOTIDE SEQUENCE</scope>
</reference>
<dbReference type="Proteomes" id="UP000663828">
    <property type="component" value="Unassembled WGS sequence"/>
</dbReference>
<comment type="caution">
    <text evidence="2">The sequence shown here is derived from an EMBL/GenBank/DDBJ whole genome shotgun (WGS) entry which is preliminary data.</text>
</comment>
<dbReference type="Pfam" id="PF00656">
    <property type="entry name" value="Peptidase_C14"/>
    <property type="match status" value="1"/>
</dbReference>
<dbReference type="SUPFAM" id="SSF52129">
    <property type="entry name" value="Caspase-like"/>
    <property type="match status" value="1"/>
</dbReference>
<dbReference type="InterPro" id="IPR029030">
    <property type="entry name" value="Caspase-like_dom_sf"/>
</dbReference>
<protein>
    <recommendedName>
        <fullName evidence="1">Caspase family p20 domain-containing protein</fullName>
    </recommendedName>
</protein>
<keyword evidence="3" id="KW-1185">Reference proteome</keyword>
<proteinExistence type="predicted"/>
<dbReference type="PANTHER" id="PTHR22576">
    <property type="entry name" value="MUCOSA ASSOCIATED LYMPHOID TISSUE LYMPHOMA TRANSLOCATION PROTEIN 1/PARACASPASE"/>
    <property type="match status" value="1"/>
</dbReference>
<dbReference type="GO" id="GO:0004197">
    <property type="term" value="F:cysteine-type endopeptidase activity"/>
    <property type="evidence" value="ECO:0007669"/>
    <property type="project" value="InterPro"/>
</dbReference>
<evidence type="ECO:0000313" key="3">
    <source>
        <dbReference type="Proteomes" id="UP000663828"/>
    </source>
</evidence>
<dbReference type="AlphaFoldDB" id="A0A815N8H6"/>